<dbReference type="Proteomes" id="UP001187192">
    <property type="component" value="Unassembled WGS sequence"/>
</dbReference>
<comment type="caution">
    <text evidence="5">The sequence shown here is derived from an EMBL/GenBank/DDBJ whole genome shotgun (WGS) entry which is preliminary data.</text>
</comment>
<keyword evidence="6" id="KW-1185">Reference proteome</keyword>
<evidence type="ECO:0000313" key="5">
    <source>
        <dbReference type="EMBL" id="GMN67935.1"/>
    </source>
</evidence>
<protein>
    <recommendedName>
        <fullName evidence="7">Secreted protein</fullName>
    </recommendedName>
</protein>
<accession>A0AA88E5H0</accession>
<reference evidence="5" key="1">
    <citation type="submission" date="2023-07" db="EMBL/GenBank/DDBJ databases">
        <title>draft genome sequence of fig (Ficus carica).</title>
        <authorList>
            <person name="Takahashi T."/>
            <person name="Nishimura K."/>
        </authorList>
    </citation>
    <scope>NUCLEOTIDE SEQUENCE</scope>
</reference>
<feature type="signal peptide" evidence="1">
    <location>
        <begin position="1"/>
        <end position="16"/>
    </location>
</feature>
<evidence type="ECO:0000313" key="6">
    <source>
        <dbReference type="Proteomes" id="UP001187192"/>
    </source>
</evidence>
<organism evidence="5 6">
    <name type="scientific">Ficus carica</name>
    <name type="common">Common fig</name>
    <dbReference type="NCBI Taxonomy" id="3494"/>
    <lineage>
        <taxon>Eukaryota</taxon>
        <taxon>Viridiplantae</taxon>
        <taxon>Streptophyta</taxon>
        <taxon>Embryophyta</taxon>
        <taxon>Tracheophyta</taxon>
        <taxon>Spermatophyta</taxon>
        <taxon>Magnoliopsida</taxon>
        <taxon>eudicotyledons</taxon>
        <taxon>Gunneridae</taxon>
        <taxon>Pentapetalae</taxon>
        <taxon>rosids</taxon>
        <taxon>fabids</taxon>
        <taxon>Rosales</taxon>
        <taxon>Moraceae</taxon>
        <taxon>Ficeae</taxon>
        <taxon>Ficus</taxon>
    </lineage>
</organism>
<dbReference type="EMBL" id="BTGU01000521">
    <property type="protein sequence ID" value="GMN67927.1"/>
    <property type="molecule type" value="Genomic_DNA"/>
</dbReference>
<evidence type="ECO:0000313" key="4">
    <source>
        <dbReference type="EMBL" id="GMN67927.1"/>
    </source>
</evidence>
<evidence type="ECO:0000313" key="3">
    <source>
        <dbReference type="EMBL" id="GMN67921.1"/>
    </source>
</evidence>
<name>A0AA88E5H0_FICCA</name>
<dbReference type="EMBL" id="BTGU01000520">
    <property type="protein sequence ID" value="GMN67921.1"/>
    <property type="molecule type" value="Genomic_DNA"/>
</dbReference>
<evidence type="ECO:0000313" key="2">
    <source>
        <dbReference type="EMBL" id="GMN67913.1"/>
    </source>
</evidence>
<gene>
    <name evidence="2" type="ORF">TIFTF001_036970</name>
    <name evidence="3" type="ORF">TIFTF001_036981</name>
    <name evidence="4" type="ORF">TIFTF001_036984</name>
    <name evidence="5" type="ORF">TIFTF001_036996</name>
</gene>
<sequence length="199" mass="22769">MSKHLALLTWLARALTTRHLRPAITGRRHLMLLALLDQAWFNTSWPAITRERHLMLLALMSQPLALLTWPSRARMAGHHSRRQDQIGFFQGLRSNGCIFRDMMNTKNMYGMFRVGFGSWFELDRAGAPTTPWQRATVSDLLAILDAILWRVGAADCEMWNGHHHGYVCMASKLPRVVPIRARSGLVHDLGTQMSTYEYV</sequence>
<evidence type="ECO:0000256" key="1">
    <source>
        <dbReference type="SAM" id="SignalP"/>
    </source>
</evidence>
<dbReference type="AlphaFoldDB" id="A0AA88E5H0"/>
<evidence type="ECO:0008006" key="7">
    <source>
        <dbReference type="Google" id="ProtNLM"/>
    </source>
</evidence>
<keyword evidence="1" id="KW-0732">Signal</keyword>
<dbReference type="EMBL" id="BTGU01000522">
    <property type="protein sequence ID" value="GMN67935.1"/>
    <property type="molecule type" value="Genomic_DNA"/>
</dbReference>
<proteinExistence type="predicted"/>
<feature type="chain" id="PRO_5041851673" description="Secreted protein" evidence="1">
    <location>
        <begin position="17"/>
        <end position="199"/>
    </location>
</feature>
<dbReference type="EMBL" id="BTGU01000519">
    <property type="protein sequence ID" value="GMN67913.1"/>
    <property type="molecule type" value="Genomic_DNA"/>
</dbReference>